<feature type="region of interest" description="Disordered" evidence="1">
    <location>
        <begin position="24"/>
        <end position="67"/>
    </location>
</feature>
<sequence length="164" mass="18213">MIHWHLRRQILLIGTIGVVNQKLNKDSTPDSDTKLQPLAKKTKPKDSALNSDTEFQPLTKKTKPKSDAINRLLARANQLSFRAADNESKAGYCPSQATSRKSAAGSTSNWSSKTASSSKGKACAVPERFKFGRVLVFPNGCRRKKTNIRAFNMVILIDIDFTLY</sequence>
<protein>
    <submittedName>
        <fullName evidence="2">Uncharacterized protein</fullName>
    </submittedName>
</protein>
<evidence type="ECO:0000313" key="2">
    <source>
        <dbReference type="EMBL" id="KAL0057482.1"/>
    </source>
</evidence>
<feature type="region of interest" description="Disordered" evidence="1">
    <location>
        <begin position="85"/>
        <end position="117"/>
    </location>
</feature>
<organism evidence="2 3">
    <name type="scientific">Marasmius tenuissimus</name>
    <dbReference type="NCBI Taxonomy" id="585030"/>
    <lineage>
        <taxon>Eukaryota</taxon>
        <taxon>Fungi</taxon>
        <taxon>Dikarya</taxon>
        <taxon>Basidiomycota</taxon>
        <taxon>Agaricomycotina</taxon>
        <taxon>Agaricomycetes</taxon>
        <taxon>Agaricomycetidae</taxon>
        <taxon>Agaricales</taxon>
        <taxon>Marasmiineae</taxon>
        <taxon>Marasmiaceae</taxon>
        <taxon>Marasmius</taxon>
    </lineage>
</organism>
<feature type="compositionally biased region" description="Basic and acidic residues" evidence="1">
    <location>
        <begin position="24"/>
        <end position="33"/>
    </location>
</feature>
<keyword evidence="3" id="KW-1185">Reference proteome</keyword>
<gene>
    <name evidence="2" type="ORF">AAF712_015878</name>
</gene>
<feature type="compositionally biased region" description="Low complexity" evidence="1">
    <location>
        <begin position="105"/>
        <end position="117"/>
    </location>
</feature>
<evidence type="ECO:0000313" key="3">
    <source>
        <dbReference type="Proteomes" id="UP001437256"/>
    </source>
</evidence>
<dbReference type="Proteomes" id="UP001437256">
    <property type="component" value="Unassembled WGS sequence"/>
</dbReference>
<comment type="caution">
    <text evidence="2">The sequence shown here is derived from an EMBL/GenBank/DDBJ whole genome shotgun (WGS) entry which is preliminary data.</text>
</comment>
<evidence type="ECO:0000256" key="1">
    <source>
        <dbReference type="SAM" id="MobiDB-lite"/>
    </source>
</evidence>
<accession>A0ABR2Z731</accession>
<dbReference type="EMBL" id="JBBXMP010000519">
    <property type="protein sequence ID" value="KAL0057482.1"/>
    <property type="molecule type" value="Genomic_DNA"/>
</dbReference>
<reference evidence="2 3" key="1">
    <citation type="submission" date="2024-05" db="EMBL/GenBank/DDBJ databases">
        <title>A draft genome resource for the thread blight pathogen Marasmius tenuissimus strain MS-2.</title>
        <authorList>
            <person name="Yulfo-Soto G.E."/>
            <person name="Baruah I.K."/>
            <person name="Amoako-Attah I."/>
            <person name="Bukari Y."/>
            <person name="Meinhardt L.W."/>
            <person name="Bailey B.A."/>
            <person name="Cohen S.P."/>
        </authorList>
    </citation>
    <scope>NUCLEOTIDE SEQUENCE [LARGE SCALE GENOMIC DNA]</scope>
    <source>
        <strain evidence="2 3">MS-2</strain>
    </source>
</reference>
<proteinExistence type="predicted"/>
<name>A0ABR2Z731_9AGAR</name>